<organism evidence="4 5">
    <name type="scientific">Xylaria grammica</name>
    <dbReference type="NCBI Taxonomy" id="363999"/>
    <lineage>
        <taxon>Eukaryota</taxon>
        <taxon>Fungi</taxon>
        <taxon>Dikarya</taxon>
        <taxon>Ascomycota</taxon>
        <taxon>Pezizomycotina</taxon>
        <taxon>Sordariomycetes</taxon>
        <taxon>Xylariomycetidae</taxon>
        <taxon>Xylariales</taxon>
        <taxon>Xylariaceae</taxon>
        <taxon>Xylaria</taxon>
    </lineage>
</organism>
<evidence type="ECO:0000313" key="5">
    <source>
        <dbReference type="Proteomes" id="UP000286045"/>
    </source>
</evidence>
<sequence length="877" mass="94700">MDALGLSAPRPNTTCSSVEDLQSRLHQLLAAKTTDTRAEHVSPSFELLSHTTFQIPADTENSATDNPDPDQNPAQSQQVPIARTIIASETVQNQPVDDPILQKAVAKHISNAIGAVDSSAWTVRQVTRGAQGWRFTYICKDSLQAWNRANAKNPDRPVIASHSGSGGFDPINLSRPAFDCRGTLTIAFSKSSRSIIAKYEHTPLHKTVTQLVERLVPTPIPVRSGNQSSQRTPKARCPRPADREEGSAKKKTPRAKPPLVDGEESARKRTPKAKRPPPVEGEDRGSSKRRRKTGKASGTSIGGLEDGQNTSQAQAHPNSAVEKPGPTGFLNVPPAEAERRRQTAIELLSGKGIDPTTLSPEQFNIFANQAPNLQSASLEMLAKYGAERLRIVHPDEKEQAGPSNPTSATGQAADASAGKATSETLTGSTNTPTRKPRSRKRKSDGPPTEVSIGNGAVVPLEQDGELGTTESALKPRVARARKTRGRCDTCRQRKVACTKEHPNCSVCIDAGVDCVYLPPKPRRKSEKSAETVELDDSDRPEENDRVQHEAENAGQMSIPGPSELQTPVPPQPPPDIENEEFIPDPNILSGPVEHQAVATESVNTSNYYRNSHNGIGFQQTSSAQAAAGGTTSIPTFTYPQSQINEDVAQPAPPVTFPPTSTQPQQVHGLPDLESLAAPAPPQKKQSASSSHRKSLPASQSKQTPVPPPTIPTHTPSWGSSPSIHHSTSASPKAAHQPAAKRSRSRKSRPEPEKQGYENLNQGTPQPTQFQSPMTRSPYQSAAHVHPRQSRNSQSNTPVATNSQPPPQAPPTTSHQPTTSTSSYSSPTISSSIRNYDSYSRYDNTRNEQYTDAGHDQNSTRTTYESMANFPDARRTTQ</sequence>
<protein>
    <recommendedName>
        <fullName evidence="3">Zn(2)-C6 fungal-type domain-containing protein</fullName>
    </recommendedName>
</protein>
<feature type="compositionally biased region" description="Basic and acidic residues" evidence="2">
    <location>
        <begin position="540"/>
        <end position="551"/>
    </location>
</feature>
<feature type="region of interest" description="Disordered" evidence="2">
    <location>
        <begin position="391"/>
        <end position="491"/>
    </location>
</feature>
<feature type="compositionally biased region" description="Low complexity" evidence="2">
    <location>
        <begin position="616"/>
        <end position="632"/>
    </location>
</feature>
<dbReference type="Gene3D" id="4.10.240.10">
    <property type="entry name" value="Zn(2)-C6 fungal-type DNA-binding domain"/>
    <property type="match status" value="1"/>
</dbReference>
<evidence type="ECO:0000259" key="3">
    <source>
        <dbReference type="PROSITE" id="PS50048"/>
    </source>
</evidence>
<feature type="region of interest" description="Disordered" evidence="2">
    <location>
        <begin position="605"/>
        <end position="877"/>
    </location>
</feature>
<feature type="compositionally biased region" description="Low complexity" evidence="2">
    <location>
        <begin position="711"/>
        <end position="731"/>
    </location>
</feature>
<dbReference type="CDD" id="cd00067">
    <property type="entry name" value="GAL4"/>
    <property type="match status" value="1"/>
</dbReference>
<dbReference type="InterPro" id="IPR001138">
    <property type="entry name" value="Zn2Cys6_DnaBD"/>
</dbReference>
<feature type="compositionally biased region" description="Polar residues" evidence="2">
    <location>
        <begin position="832"/>
        <end position="865"/>
    </location>
</feature>
<feature type="domain" description="Zn(2)-C6 fungal-type" evidence="3">
    <location>
        <begin position="486"/>
        <end position="516"/>
    </location>
</feature>
<comment type="caution">
    <text evidence="4">The sequence shown here is derived from an EMBL/GenBank/DDBJ whole genome shotgun (WGS) entry which is preliminary data.</text>
</comment>
<dbReference type="SUPFAM" id="SSF57701">
    <property type="entry name" value="Zn2/Cys6 DNA-binding domain"/>
    <property type="match status" value="1"/>
</dbReference>
<dbReference type="PROSITE" id="PS50048">
    <property type="entry name" value="ZN2_CY6_FUNGAL_2"/>
    <property type="match status" value="1"/>
</dbReference>
<dbReference type="GO" id="GO:0000981">
    <property type="term" value="F:DNA-binding transcription factor activity, RNA polymerase II-specific"/>
    <property type="evidence" value="ECO:0007669"/>
    <property type="project" value="InterPro"/>
</dbReference>
<accession>A0A439DK13</accession>
<feature type="compositionally biased region" description="Polar residues" evidence="2">
    <location>
        <begin position="307"/>
        <end position="317"/>
    </location>
</feature>
<dbReference type="GO" id="GO:0008270">
    <property type="term" value="F:zinc ion binding"/>
    <property type="evidence" value="ECO:0007669"/>
    <property type="project" value="InterPro"/>
</dbReference>
<gene>
    <name evidence="4" type="ORF">EKO27_g346</name>
</gene>
<feature type="compositionally biased region" description="Polar residues" evidence="2">
    <location>
        <begin position="789"/>
        <end position="799"/>
    </location>
</feature>
<evidence type="ECO:0000256" key="1">
    <source>
        <dbReference type="ARBA" id="ARBA00023242"/>
    </source>
</evidence>
<dbReference type="SMART" id="SM00066">
    <property type="entry name" value="GAL4"/>
    <property type="match status" value="1"/>
</dbReference>
<dbReference type="Pfam" id="PF00172">
    <property type="entry name" value="Zn_clus"/>
    <property type="match status" value="1"/>
</dbReference>
<feature type="compositionally biased region" description="Low complexity" evidence="2">
    <location>
        <begin position="810"/>
        <end position="831"/>
    </location>
</feature>
<feature type="compositionally biased region" description="Polar residues" evidence="2">
    <location>
        <begin position="401"/>
        <end position="410"/>
    </location>
</feature>
<proteinExistence type="predicted"/>
<feature type="compositionally biased region" description="Polar residues" evidence="2">
    <location>
        <begin position="757"/>
        <end position="779"/>
    </location>
</feature>
<feature type="region of interest" description="Disordered" evidence="2">
    <location>
        <begin position="219"/>
        <end position="359"/>
    </location>
</feature>
<dbReference type="AlphaFoldDB" id="A0A439DK13"/>
<dbReference type="PRINTS" id="PR00755">
    <property type="entry name" value="AFLATOXINBRP"/>
</dbReference>
<name>A0A439DK13_9PEZI</name>
<feature type="compositionally biased region" description="Polar residues" evidence="2">
    <location>
        <begin position="633"/>
        <end position="644"/>
    </location>
</feature>
<dbReference type="STRING" id="363999.A0A439DK13"/>
<keyword evidence="5" id="KW-1185">Reference proteome</keyword>
<evidence type="ECO:0000256" key="2">
    <source>
        <dbReference type="SAM" id="MobiDB-lite"/>
    </source>
</evidence>
<feature type="region of interest" description="Disordered" evidence="2">
    <location>
        <begin position="57"/>
        <end position="77"/>
    </location>
</feature>
<feature type="region of interest" description="Disordered" evidence="2">
    <location>
        <begin position="517"/>
        <end position="593"/>
    </location>
</feature>
<reference evidence="4 5" key="1">
    <citation type="submission" date="2018-12" db="EMBL/GenBank/DDBJ databases">
        <title>Draft genome sequence of Xylaria grammica IHI A82.</title>
        <authorList>
            <person name="Buettner E."/>
            <person name="Kellner H."/>
        </authorList>
    </citation>
    <scope>NUCLEOTIDE SEQUENCE [LARGE SCALE GENOMIC DNA]</scope>
    <source>
        <strain evidence="4 5">IHI A82</strain>
    </source>
</reference>
<evidence type="ECO:0000313" key="4">
    <source>
        <dbReference type="EMBL" id="RWA14732.1"/>
    </source>
</evidence>
<keyword evidence="1" id="KW-0539">Nucleus</keyword>
<dbReference type="Proteomes" id="UP000286045">
    <property type="component" value="Unassembled WGS sequence"/>
</dbReference>
<dbReference type="InterPro" id="IPR036864">
    <property type="entry name" value="Zn2-C6_fun-type_DNA-bd_sf"/>
</dbReference>
<dbReference type="EMBL" id="RYZI01000004">
    <property type="protein sequence ID" value="RWA14732.1"/>
    <property type="molecule type" value="Genomic_DNA"/>
</dbReference>
<feature type="compositionally biased region" description="Basic and acidic residues" evidence="2">
    <location>
        <begin position="239"/>
        <end position="248"/>
    </location>
</feature>